<reference evidence="1 2" key="1">
    <citation type="submission" date="2019-02" db="EMBL/GenBank/DDBJ databases">
        <title>Deep-cultivation of Planctomycetes and their phenomic and genomic characterization uncovers novel biology.</title>
        <authorList>
            <person name="Wiegand S."/>
            <person name="Jogler M."/>
            <person name="Boedeker C."/>
            <person name="Pinto D."/>
            <person name="Vollmers J."/>
            <person name="Rivas-Marin E."/>
            <person name="Kohn T."/>
            <person name="Peeters S.H."/>
            <person name="Heuer A."/>
            <person name="Rast P."/>
            <person name="Oberbeckmann S."/>
            <person name="Bunk B."/>
            <person name="Jeske O."/>
            <person name="Meyerdierks A."/>
            <person name="Storesund J.E."/>
            <person name="Kallscheuer N."/>
            <person name="Luecker S."/>
            <person name="Lage O.M."/>
            <person name="Pohl T."/>
            <person name="Merkel B.J."/>
            <person name="Hornburger P."/>
            <person name="Mueller R.-W."/>
            <person name="Bruemmer F."/>
            <person name="Labrenz M."/>
            <person name="Spormann A.M."/>
            <person name="Op Den Camp H."/>
            <person name="Overmann J."/>
            <person name="Amann R."/>
            <person name="Jetten M.S.M."/>
            <person name="Mascher T."/>
            <person name="Medema M.H."/>
            <person name="Devos D.P."/>
            <person name="Kaster A.-K."/>
            <person name="Ovreas L."/>
            <person name="Rohde M."/>
            <person name="Galperin M.Y."/>
            <person name="Jogler C."/>
        </authorList>
    </citation>
    <scope>NUCLEOTIDE SEQUENCE [LARGE SCALE GENOMIC DNA]</scope>
    <source>
        <strain evidence="1 2">Poly51</strain>
    </source>
</reference>
<organism evidence="1 2">
    <name type="scientific">Rubripirellula tenax</name>
    <dbReference type="NCBI Taxonomy" id="2528015"/>
    <lineage>
        <taxon>Bacteria</taxon>
        <taxon>Pseudomonadati</taxon>
        <taxon>Planctomycetota</taxon>
        <taxon>Planctomycetia</taxon>
        <taxon>Pirellulales</taxon>
        <taxon>Pirellulaceae</taxon>
        <taxon>Rubripirellula</taxon>
    </lineage>
</organism>
<evidence type="ECO:0000313" key="1">
    <source>
        <dbReference type="EMBL" id="TWU60641.1"/>
    </source>
</evidence>
<dbReference type="AlphaFoldDB" id="A0A5C6FGM5"/>
<keyword evidence="2" id="KW-1185">Reference proteome</keyword>
<gene>
    <name evidence="1" type="ORF">Poly51_09200</name>
</gene>
<evidence type="ECO:0000313" key="2">
    <source>
        <dbReference type="Proteomes" id="UP000318288"/>
    </source>
</evidence>
<dbReference type="RefSeq" id="WP_146454592.1">
    <property type="nucleotide sequence ID" value="NZ_SJPW01000001.1"/>
</dbReference>
<dbReference type="EMBL" id="SJPW01000001">
    <property type="protein sequence ID" value="TWU60641.1"/>
    <property type="molecule type" value="Genomic_DNA"/>
</dbReference>
<name>A0A5C6FGM5_9BACT</name>
<protein>
    <submittedName>
        <fullName evidence="1">Uncharacterized protein</fullName>
    </submittedName>
</protein>
<sequence>MRLRLIEPLKGWTFQTLFNLNAIAKKEITIKAYGCTAPERSMVEQAIEGWETFAKSKEQFARETLVTPAAVEVIPEFLLRGTHRLDARSSDCNESEKLSRRLADSLKEHLVCVQR</sequence>
<comment type="caution">
    <text evidence="1">The sequence shown here is derived from an EMBL/GenBank/DDBJ whole genome shotgun (WGS) entry which is preliminary data.</text>
</comment>
<proteinExistence type="predicted"/>
<dbReference type="Proteomes" id="UP000318288">
    <property type="component" value="Unassembled WGS sequence"/>
</dbReference>
<accession>A0A5C6FGM5</accession>